<organism evidence="1 2">
    <name type="scientific">Gossypium lobatum</name>
    <dbReference type="NCBI Taxonomy" id="34289"/>
    <lineage>
        <taxon>Eukaryota</taxon>
        <taxon>Viridiplantae</taxon>
        <taxon>Streptophyta</taxon>
        <taxon>Embryophyta</taxon>
        <taxon>Tracheophyta</taxon>
        <taxon>Spermatophyta</taxon>
        <taxon>Magnoliopsida</taxon>
        <taxon>eudicotyledons</taxon>
        <taxon>Gunneridae</taxon>
        <taxon>Pentapetalae</taxon>
        <taxon>rosids</taxon>
        <taxon>malvids</taxon>
        <taxon>Malvales</taxon>
        <taxon>Malvaceae</taxon>
        <taxon>Malvoideae</taxon>
        <taxon>Gossypium</taxon>
    </lineage>
</organism>
<evidence type="ECO:0000313" key="2">
    <source>
        <dbReference type="Proteomes" id="UP000593572"/>
    </source>
</evidence>
<dbReference type="AlphaFoldDB" id="A0A7J8LN48"/>
<sequence>MVIPIVLEFYVNLKVYSGNCKPVLGLEIDISPSAISEHYGILWYQQDDIEIMDLEFYKNVNMDTLLAYQKKAEASLSWHMDQSGDEEVCWGKQSRHLVPSSYYGSMS</sequence>
<name>A0A7J8LN48_9ROSI</name>
<gene>
    <name evidence="1" type="ORF">Golob_012992</name>
</gene>
<evidence type="ECO:0000313" key="1">
    <source>
        <dbReference type="EMBL" id="MBA0553849.1"/>
    </source>
</evidence>
<dbReference type="Proteomes" id="UP000593572">
    <property type="component" value="Unassembled WGS sequence"/>
</dbReference>
<dbReference type="EMBL" id="JABEZX010000004">
    <property type="protein sequence ID" value="MBA0553849.1"/>
    <property type="molecule type" value="Genomic_DNA"/>
</dbReference>
<keyword evidence="2" id="KW-1185">Reference proteome</keyword>
<proteinExistence type="predicted"/>
<accession>A0A7J8LN48</accession>
<protein>
    <submittedName>
        <fullName evidence="1">Uncharacterized protein</fullName>
    </submittedName>
</protein>
<reference evidence="1 2" key="1">
    <citation type="journal article" date="2019" name="Genome Biol. Evol.">
        <title>Insights into the evolution of the New World diploid cottons (Gossypium, subgenus Houzingenia) based on genome sequencing.</title>
        <authorList>
            <person name="Grover C.E."/>
            <person name="Arick M.A. 2nd"/>
            <person name="Thrash A."/>
            <person name="Conover J.L."/>
            <person name="Sanders W.S."/>
            <person name="Peterson D.G."/>
            <person name="Frelichowski J.E."/>
            <person name="Scheffler J.A."/>
            <person name="Scheffler B.E."/>
            <person name="Wendel J.F."/>
        </authorList>
    </citation>
    <scope>NUCLEOTIDE SEQUENCE [LARGE SCALE GENOMIC DNA]</scope>
    <source>
        <strain evidence="1">157</strain>
        <tissue evidence="1">Leaf</tissue>
    </source>
</reference>
<comment type="caution">
    <text evidence="1">The sequence shown here is derived from an EMBL/GenBank/DDBJ whole genome shotgun (WGS) entry which is preliminary data.</text>
</comment>